<dbReference type="Proteomes" id="UP000663760">
    <property type="component" value="Chromosome 6"/>
</dbReference>
<reference evidence="2" key="1">
    <citation type="submission" date="2020-02" db="EMBL/GenBank/DDBJ databases">
        <authorList>
            <person name="Scholz U."/>
            <person name="Mascher M."/>
            <person name="Fiebig A."/>
        </authorList>
    </citation>
    <scope>NUCLEOTIDE SEQUENCE</scope>
</reference>
<keyword evidence="3" id="KW-1185">Reference proteome</keyword>
<dbReference type="EMBL" id="LR746269">
    <property type="protein sequence ID" value="CAA7397706.1"/>
    <property type="molecule type" value="Genomic_DNA"/>
</dbReference>
<accession>A0A7I8KKC8</accession>
<evidence type="ECO:0000313" key="2">
    <source>
        <dbReference type="EMBL" id="CAA7397706.1"/>
    </source>
</evidence>
<dbReference type="AlphaFoldDB" id="A0A7I8KKC8"/>
<gene>
    <name evidence="2" type="ORF">SI8410_06008371</name>
</gene>
<name>A0A7I8KKC8_SPIIN</name>
<evidence type="ECO:0000256" key="1">
    <source>
        <dbReference type="SAM" id="MobiDB-lite"/>
    </source>
</evidence>
<organism evidence="2 3">
    <name type="scientific">Spirodela intermedia</name>
    <name type="common">Intermediate duckweed</name>
    <dbReference type="NCBI Taxonomy" id="51605"/>
    <lineage>
        <taxon>Eukaryota</taxon>
        <taxon>Viridiplantae</taxon>
        <taxon>Streptophyta</taxon>
        <taxon>Embryophyta</taxon>
        <taxon>Tracheophyta</taxon>
        <taxon>Spermatophyta</taxon>
        <taxon>Magnoliopsida</taxon>
        <taxon>Liliopsida</taxon>
        <taxon>Araceae</taxon>
        <taxon>Lemnoideae</taxon>
        <taxon>Spirodela</taxon>
    </lineage>
</organism>
<feature type="region of interest" description="Disordered" evidence="1">
    <location>
        <begin position="60"/>
        <end position="91"/>
    </location>
</feature>
<sequence length="91" mass="9471">MEEELVVAGDAGGSWARSPSSLLSCPGVRKNGGEIRCCPENGLERYRLLLSFPTSAAAAAAAAAESPPGLSQLRPKAMGKEEMADPEQVAR</sequence>
<feature type="compositionally biased region" description="Basic and acidic residues" evidence="1">
    <location>
        <begin position="78"/>
        <end position="91"/>
    </location>
</feature>
<evidence type="ECO:0000313" key="3">
    <source>
        <dbReference type="Proteomes" id="UP000663760"/>
    </source>
</evidence>
<proteinExistence type="predicted"/>
<protein>
    <submittedName>
        <fullName evidence="2">Uncharacterized protein</fullName>
    </submittedName>
</protein>